<dbReference type="EMBL" id="JAPUFD010000014">
    <property type="protein sequence ID" value="MDI1491465.1"/>
    <property type="molecule type" value="Genomic_DNA"/>
</dbReference>
<reference evidence="9" key="1">
    <citation type="journal article" date="2023" name="Genome Biol. Evol.">
        <title>First Whole Genome Sequence and Flow Cytometry Genome Size Data for the Lichen-Forming Fungus Ramalina farinacea (Ascomycota).</title>
        <authorList>
            <person name="Llewellyn T."/>
            <person name="Mian S."/>
            <person name="Hill R."/>
            <person name="Leitch I.J."/>
            <person name="Gaya E."/>
        </authorList>
    </citation>
    <scope>NUCLEOTIDE SEQUENCE</scope>
    <source>
        <strain evidence="9">LIQ254RAFAR</strain>
    </source>
</reference>
<feature type="domain" description="Rhodopsin" evidence="8">
    <location>
        <begin position="35"/>
        <end position="274"/>
    </location>
</feature>
<comment type="subcellular location">
    <subcellularLocation>
        <location evidence="1">Membrane</location>
        <topology evidence="1">Multi-pass membrane protein</topology>
    </subcellularLocation>
</comment>
<feature type="transmembrane region" description="Helical" evidence="7">
    <location>
        <begin position="15"/>
        <end position="39"/>
    </location>
</feature>
<comment type="caution">
    <text evidence="9">The sequence shown here is derived from an EMBL/GenBank/DDBJ whole genome shotgun (WGS) entry which is preliminary data.</text>
</comment>
<evidence type="ECO:0000256" key="3">
    <source>
        <dbReference type="ARBA" id="ARBA00022989"/>
    </source>
</evidence>
<dbReference type="AlphaFoldDB" id="A0AA43QWA7"/>
<sequence>MASPAPPPDGNVTRAYVVAVPTIVTTAIAAILTIVRLYVRIRILNGLEWDDYFNAAAMVTVFVVLGLTLGATANGLGRHFFFVDKAEAAFSVELLRISEFFLIISTVLIKISISLFLKRLFLTSKKWRIFLWSFIAFNTITSLLDAAIIFPQCSPVELNWDHSVKGHCWSNAAINATGIAQGSIAAATDFILATLPIFFLWKINIKWKTKLAICGVMAMGFASGGFALARTVLVPSLTTTHDPTWDLVDLFMWAVLEATFGVIAAAAPTVRTLFGHNAVSASYQESKPSSIPLQTARKNGYASRAARRSWYHGAADLETGFENLKDITDESGGRTSDSGESQIKLWANPGGGIVKTTDVRVHSDSRPGEAEGSRIPGEATPESERQYIGAGQAL</sequence>
<evidence type="ECO:0000313" key="9">
    <source>
        <dbReference type="EMBL" id="MDI1491465.1"/>
    </source>
</evidence>
<dbReference type="GO" id="GO:0016020">
    <property type="term" value="C:membrane"/>
    <property type="evidence" value="ECO:0007669"/>
    <property type="project" value="UniProtKB-SubCell"/>
</dbReference>
<feature type="transmembrane region" description="Helical" evidence="7">
    <location>
        <begin position="129"/>
        <end position="150"/>
    </location>
</feature>
<dbReference type="Pfam" id="PF20684">
    <property type="entry name" value="Fung_rhodopsin"/>
    <property type="match status" value="1"/>
</dbReference>
<evidence type="ECO:0000256" key="6">
    <source>
        <dbReference type="SAM" id="MobiDB-lite"/>
    </source>
</evidence>
<organism evidence="9 10">
    <name type="scientific">Ramalina farinacea</name>
    <dbReference type="NCBI Taxonomy" id="258253"/>
    <lineage>
        <taxon>Eukaryota</taxon>
        <taxon>Fungi</taxon>
        <taxon>Dikarya</taxon>
        <taxon>Ascomycota</taxon>
        <taxon>Pezizomycotina</taxon>
        <taxon>Lecanoromycetes</taxon>
        <taxon>OSLEUM clade</taxon>
        <taxon>Lecanoromycetidae</taxon>
        <taxon>Lecanorales</taxon>
        <taxon>Lecanorineae</taxon>
        <taxon>Ramalinaceae</taxon>
        <taxon>Ramalina</taxon>
    </lineage>
</organism>
<keyword evidence="4 7" id="KW-0472">Membrane</keyword>
<dbReference type="PANTHER" id="PTHR33048:SF129">
    <property type="entry name" value="INTEGRAL MEMBRANE PROTEIN-RELATED"/>
    <property type="match status" value="1"/>
</dbReference>
<dbReference type="Proteomes" id="UP001161017">
    <property type="component" value="Unassembled WGS sequence"/>
</dbReference>
<evidence type="ECO:0000256" key="4">
    <source>
        <dbReference type="ARBA" id="ARBA00023136"/>
    </source>
</evidence>
<proteinExistence type="inferred from homology"/>
<accession>A0AA43QWA7</accession>
<feature type="transmembrane region" description="Helical" evidence="7">
    <location>
        <begin position="211"/>
        <end position="230"/>
    </location>
</feature>
<keyword evidence="2 7" id="KW-0812">Transmembrane</keyword>
<evidence type="ECO:0000256" key="1">
    <source>
        <dbReference type="ARBA" id="ARBA00004141"/>
    </source>
</evidence>
<evidence type="ECO:0000256" key="5">
    <source>
        <dbReference type="ARBA" id="ARBA00038359"/>
    </source>
</evidence>
<dbReference type="PANTHER" id="PTHR33048">
    <property type="entry name" value="PTH11-LIKE INTEGRAL MEMBRANE PROTEIN (AFU_ORTHOLOGUE AFUA_5G11245)"/>
    <property type="match status" value="1"/>
</dbReference>
<comment type="similarity">
    <text evidence="5">Belongs to the SAT4 family.</text>
</comment>
<keyword evidence="3 7" id="KW-1133">Transmembrane helix</keyword>
<name>A0AA43QWA7_9LECA</name>
<feature type="transmembrane region" description="Helical" evidence="7">
    <location>
        <begin position="51"/>
        <end position="77"/>
    </location>
</feature>
<evidence type="ECO:0000259" key="8">
    <source>
        <dbReference type="Pfam" id="PF20684"/>
    </source>
</evidence>
<gene>
    <name evidence="9" type="ORF">OHK93_002674</name>
</gene>
<evidence type="ECO:0000256" key="7">
    <source>
        <dbReference type="SAM" id="Phobius"/>
    </source>
</evidence>
<protein>
    <recommendedName>
        <fullName evidence="8">Rhodopsin domain-containing protein</fullName>
    </recommendedName>
</protein>
<feature type="transmembrane region" description="Helical" evidence="7">
    <location>
        <begin position="250"/>
        <end position="270"/>
    </location>
</feature>
<dbReference type="InterPro" id="IPR049326">
    <property type="entry name" value="Rhodopsin_dom_fungi"/>
</dbReference>
<feature type="transmembrane region" description="Helical" evidence="7">
    <location>
        <begin position="179"/>
        <end position="199"/>
    </location>
</feature>
<feature type="region of interest" description="Disordered" evidence="6">
    <location>
        <begin position="326"/>
        <end position="394"/>
    </location>
</feature>
<evidence type="ECO:0000313" key="10">
    <source>
        <dbReference type="Proteomes" id="UP001161017"/>
    </source>
</evidence>
<keyword evidence="10" id="KW-1185">Reference proteome</keyword>
<feature type="transmembrane region" description="Helical" evidence="7">
    <location>
        <begin position="97"/>
        <end position="117"/>
    </location>
</feature>
<feature type="compositionally biased region" description="Basic and acidic residues" evidence="6">
    <location>
        <begin position="357"/>
        <end position="372"/>
    </location>
</feature>
<evidence type="ECO:0000256" key="2">
    <source>
        <dbReference type="ARBA" id="ARBA00022692"/>
    </source>
</evidence>
<dbReference type="InterPro" id="IPR052337">
    <property type="entry name" value="SAT4-like"/>
</dbReference>